<proteinExistence type="predicted"/>
<feature type="transmembrane region" description="Helical" evidence="1">
    <location>
        <begin position="20"/>
        <end position="39"/>
    </location>
</feature>
<dbReference type="Proteomes" id="UP000245461">
    <property type="component" value="Unassembled WGS sequence"/>
</dbReference>
<feature type="transmembrane region" description="Helical" evidence="1">
    <location>
        <begin position="101"/>
        <end position="120"/>
    </location>
</feature>
<keyword evidence="3" id="KW-1185">Reference proteome</keyword>
<reference evidence="2 3" key="1">
    <citation type="submission" date="2018-05" db="EMBL/GenBank/DDBJ databases">
        <title>Zavarzinia sp. HR-AS.</title>
        <authorList>
            <person name="Lee Y."/>
            <person name="Jeon C.O."/>
        </authorList>
    </citation>
    <scope>NUCLEOTIDE SEQUENCE [LARGE SCALE GENOMIC DNA]</scope>
    <source>
        <strain evidence="2 3">HR-AS</strain>
    </source>
</reference>
<dbReference type="AlphaFoldDB" id="A0A317EEV0"/>
<feature type="transmembrane region" description="Helical" evidence="1">
    <location>
        <begin position="126"/>
        <end position="146"/>
    </location>
</feature>
<feature type="transmembrane region" description="Helical" evidence="1">
    <location>
        <begin position="336"/>
        <end position="360"/>
    </location>
</feature>
<name>A0A317EEV0_9PROT</name>
<feature type="transmembrane region" description="Helical" evidence="1">
    <location>
        <begin position="401"/>
        <end position="424"/>
    </location>
</feature>
<accession>A0A317EEV0</accession>
<comment type="caution">
    <text evidence="2">The sequence shown here is derived from an EMBL/GenBank/DDBJ whole genome shotgun (WGS) entry which is preliminary data.</text>
</comment>
<feature type="transmembrane region" description="Helical" evidence="1">
    <location>
        <begin position="372"/>
        <end position="389"/>
    </location>
</feature>
<feature type="transmembrane region" description="Helical" evidence="1">
    <location>
        <begin position="45"/>
        <end position="66"/>
    </location>
</feature>
<gene>
    <name evidence="2" type="ORF">DKG74_00860</name>
</gene>
<protein>
    <submittedName>
        <fullName evidence="2">Uncharacterized protein</fullName>
    </submittedName>
</protein>
<sequence>MSLIFNPELRRNLWLEFSPARLIAMPAVLFMVLLLAWTWGKDEGMAIAAAVSGWALLVLWGTRLACDAVISEVQGRTWDGQRLSGLGPLRMTIGKLAGGPAYAWYGGAICLLALLGSGGIAGEPLVPISLVVTGLFAQSVALWFGLVQLRLRSGVQRFHVTFAQIVGIAVSVQLAPFDHFFDVTVTWYGLTFDAFEFALMSTAVFTVWAWIGCWRLMRAELQYRSWPLFWCAFLVFLLVYFDGLSGQYFGLFSPIASLSEDEAFLWQAGGFMTVVTASWFAMLLEPKSIVRLRRLLERLGRRDFGRALGDMPVFVAGLPILAISAVLLSLGKPEPGLILVQAASLVLFLLRDAALVYYVVLSGSRRGHLAALVYLVLLYGIVPGILTGADAGPLLAAFVPLAAQAPVIGLLGPGLQAAGFAFLLSTRLTRPKA</sequence>
<organism evidence="2 3">
    <name type="scientific">Zavarzinia aquatilis</name>
    <dbReference type="NCBI Taxonomy" id="2211142"/>
    <lineage>
        <taxon>Bacteria</taxon>
        <taxon>Pseudomonadati</taxon>
        <taxon>Pseudomonadota</taxon>
        <taxon>Alphaproteobacteria</taxon>
        <taxon>Rhodospirillales</taxon>
        <taxon>Zavarziniaceae</taxon>
        <taxon>Zavarzinia</taxon>
    </lineage>
</organism>
<feature type="transmembrane region" description="Helical" evidence="1">
    <location>
        <begin position="197"/>
        <end position="216"/>
    </location>
</feature>
<dbReference type="EMBL" id="QGLE01000001">
    <property type="protein sequence ID" value="PWR25558.1"/>
    <property type="molecule type" value="Genomic_DNA"/>
</dbReference>
<keyword evidence="1" id="KW-0472">Membrane</keyword>
<evidence type="ECO:0000313" key="3">
    <source>
        <dbReference type="Proteomes" id="UP000245461"/>
    </source>
</evidence>
<keyword evidence="1" id="KW-0812">Transmembrane</keyword>
<feature type="transmembrane region" description="Helical" evidence="1">
    <location>
        <begin position="228"/>
        <end position="251"/>
    </location>
</feature>
<keyword evidence="1" id="KW-1133">Transmembrane helix</keyword>
<feature type="transmembrane region" description="Helical" evidence="1">
    <location>
        <begin position="158"/>
        <end position="177"/>
    </location>
</feature>
<evidence type="ECO:0000256" key="1">
    <source>
        <dbReference type="SAM" id="Phobius"/>
    </source>
</evidence>
<evidence type="ECO:0000313" key="2">
    <source>
        <dbReference type="EMBL" id="PWR25558.1"/>
    </source>
</evidence>
<feature type="transmembrane region" description="Helical" evidence="1">
    <location>
        <begin position="304"/>
        <end position="330"/>
    </location>
</feature>
<feature type="transmembrane region" description="Helical" evidence="1">
    <location>
        <begin position="263"/>
        <end position="284"/>
    </location>
</feature>